<dbReference type="InterPro" id="IPR006558">
    <property type="entry name" value="LamG-like"/>
</dbReference>
<keyword evidence="7" id="KW-1185">Reference proteome</keyword>
<reference evidence="6" key="1">
    <citation type="submission" date="2021-01" db="EMBL/GenBank/DDBJ databases">
        <title>Whole genome shotgun sequence of Verrucosispora sediminis NBRC 107745.</title>
        <authorList>
            <person name="Komaki H."/>
            <person name="Tamura T."/>
        </authorList>
    </citation>
    <scope>NUCLEOTIDE SEQUENCE</scope>
    <source>
        <strain evidence="6">NBRC 107745</strain>
    </source>
</reference>
<dbReference type="SUPFAM" id="SSF49899">
    <property type="entry name" value="Concanavalin A-like lectins/glucanases"/>
    <property type="match status" value="2"/>
</dbReference>
<feature type="compositionally biased region" description="Basic and acidic residues" evidence="3">
    <location>
        <begin position="339"/>
        <end position="350"/>
    </location>
</feature>
<dbReference type="InterPro" id="IPR042837">
    <property type="entry name" value="PTX3"/>
</dbReference>
<evidence type="ECO:0000259" key="5">
    <source>
        <dbReference type="SMART" id="SM00560"/>
    </source>
</evidence>
<dbReference type="GO" id="GO:0006955">
    <property type="term" value="P:immune response"/>
    <property type="evidence" value="ECO:0007669"/>
    <property type="project" value="InterPro"/>
</dbReference>
<dbReference type="Gene3D" id="2.60.40.10">
    <property type="entry name" value="Immunoglobulins"/>
    <property type="match status" value="1"/>
</dbReference>
<evidence type="ECO:0000256" key="2">
    <source>
        <dbReference type="ARBA" id="ARBA00023157"/>
    </source>
</evidence>
<feature type="domain" description="LamG-like jellyroll fold" evidence="5">
    <location>
        <begin position="1050"/>
        <end position="1191"/>
    </location>
</feature>
<feature type="signal peptide" evidence="4">
    <location>
        <begin position="1"/>
        <end position="31"/>
    </location>
</feature>
<proteinExistence type="predicted"/>
<feature type="domain" description="LamG-like jellyroll fold" evidence="5">
    <location>
        <begin position="780"/>
        <end position="940"/>
    </location>
</feature>
<evidence type="ECO:0000256" key="1">
    <source>
        <dbReference type="ARBA" id="ARBA00022729"/>
    </source>
</evidence>
<dbReference type="Pfam" id="PF13385">
    <property type="entry name" value="Laminin_G_3"/>
    <property type="match status" value="2"/>
</dbReference>
<dbReference type="AlphaFoldDB" id="A0A9W5UTU7"/>
<name>A0A9W5UTU7_9ACTN</name>
<dbReference type="PANTHER" id="PTHR46943:SF1">
    <property type="entry name" value="PENTRAXIN-RELATED PROTEIN PTX3"/>
    <property type="match status" value="1"/>
</dbReference>
<dbReference type="Proteomes" id="UP000607311">
    <property type="component" value="Unassembled WGS sequence"/>
</dbReference>
<dbReference type="PANTHER" id="PTHR46943">
    <property type="entry name" value="PENTRAXIN-RELATED PROTEIN PTX3"/>
    <property type="match status" value="1"/>
</dbReference>
<evidence type="ECO:0000256" key="4">
    <source>
        <dbReference type="SAM" id="SignalP"/>
    </source>
</evidence>
<keyword evidence="1 4" id="KW-0732">Signal</keyword>
<comment type="caution">
    <text evidence="6">The sequence shown here is derived from an EMBL/GenBank/DDBJ whole genome shotgun (WGS) entry which is preliminary data.</text>
</comment>
<dbReference type="SMART" id="SM00560">
    <property type="entry name" value="LamGL"/>
    <property type="match status" value="2"/>
</dbReference>
<dbReference type="Gene3D" id="2.60.120.200">
    <property type="match status" value="2"/>
</dbReference>
<gene>
    <name evidence="6" type="ORF">Vse01_22980</name>
</gene>
<dbReference type="EMBL" id="BOPD01000013">
    <property type="protein sequence ID" value="GIJ33150.1"/>
    <property type="molecule type" value="Genomic_DNA"/>
</dbReference>
<feature type="region of interest" description="Disordered" evidence="3">
    <location>
        <begin position="330"/>
        <end position="355"/>
    </location>
</feature>
<feature type="chain" id="PRO_5040961578" description="LamG-like jellyroll fold domain-containing protein" evidence="4">
    <location>
        <begin position="32"/>
        <end position="1200"/>
    </location>
</feature>
<organism evidence="6 7">
    <name type="scientific">Micromonospora sediminimaris</name>
    <dbReference type="NCBI Taxonomy" id="547162"/>
    <lineage>
        <taxon>Bacteria</taxon>
        <taxon>Bacillati</taxon>
        <taxon>Actinomycetota</taxon>
        <taxon>Actinomycetes</taxon>
        <taxon>Micromonosporales</taxon>
        <taxon>Micromonosporaceae</taxon>
        <taxon>Micromonospora</taxon>
    </lineage>
</organism>
<evidence type="ECO:0000313" key="7">
    <source>
        <dbReference type="Proteomes" id="UP000607311"/>
    </source>
</evidence>
<dbReference type="OrthoDB" id="176279at2"/>
<dbReference type="RefSeq" id="WP_093401897.1">
    <property type="nucleotide sequence ID" value="NZ_BOPD01000013.1"/>
</dbReference>
<keyword evidence="2" id="KW-1015">Disulfide bond</keyword>
<evidence type="ECO:0000313" key="6">
    <source>
        <dbReference type="EMBL" id="GIJ33150.1"/>
    </source>
</evidence>
<dbReference type="InterPro" id="IPR013783">
    <property type="entry name" value="Ig-like_fold"/>
</dbReference>
<evidence type="ECO:0000256" key="3">
    <source>
        <dbReference type="SAM" id="MobiDB-lite"/>
    </source>
</evidence>
<protein>
    <recommendedName>
        <fullName evidence="5">LamG-like jellyroll fold domain-containing protein</fullName>
    </recommendedName>
</protein>
<dbReference type="GO" id="GO:0005975">
    <property type="term" value="P:carbohydrate metabolic process"/>
    <property type="evidence" value="ECO:0007669"/>
    <property type="project" value="UniProtKB-ARBA"/>
</dbReference>
<dbReference type="InterPro" id="IPR013320">
    <property type="entry name" value="ConA-like_dom_sf"/>
</dbReference>
<accession>A0A9W5UTU7</accession>
<sequence length="1200" mass="127307">MMSWKRRACSGLLAASMLVAGLIAGPTSSVASTPAPSGTTTVDCTAREAADEAAAAELALACDRPVEVLSARTEYAQVVIDPSGTRTLRTSVAPQRVRRADGSWRPIDPALGIRDGRLAPAVTTADVSFSPGGGGPLVVWRQGDDTFTLTWPLGPLPVPDVVGATATYRSVLEDVNLHVTATAQGYSHVVELLTSQAAANPLIRSLRYLTGGDLRVERGTAGTLRLVDRSGATVAVSALAQMWDSSSDPARAGEVRASVTEAGVRASATSGEPATAAEPAVTSRTAEVVVSVAGNELSVAPDPTLLADSKLTYPVFVDPQFEKLRSKWAYSSSNGENNETSRARVGRQPEPEGGNGEMYRSYYDFNISGLKGKKVIRAEVRVTLDHSYSCDPTFVYAYRTSAITVSSAGRMAWKTRPLPATYLDSWEGNANEAGGCGRIQPDTDAEFVSSRLNEDLQSEIDDKSSTYTVGLCACNPSGEGESLQGRWKKFYTNQAWLEVTYNTPPATPTSLSTSSQACGATIGTASPVLRAYYGDADASGDSLVGYFEYQQLPSGAVVAKTGQTRPGNSYGESGTISLGAASEGKTYQWRVRTRDAAGDYSKSWSGWCSFTVDVSRPPRPGVTSSLYRNDGTAAGGPGVGGPFTFTAGAPDVVKYVYGWTGQTSPLTTVAVSEGSSHTAQLTPPKHGLNVLNVYSVDKANKRSDTNAYEFLVGSPSNPLAHWPLDTIDGHGLSDQISGRHLHSTGSVGWASDTRIYGESHASFDGSSYLSADGVPLDTSRSFSVAAWVRLADADPSDPDPDLPTANWNAIGKSGSKVSSFYLGARIADGQLKWNFLLPSHDVETGNTMVEALSPVALTTRDVGRWTHLAGVYDAHTKQVQLYVDGQLVRSAPRATAPWKANGPLVVGTGLWTVDGEARMTDRWRGQIADVRLWDRVLTWDDLWGTDSDEAAGTHELAGLLAPVEIASWDFNGATYSGCSPMMSATYWSQLLDLYGCEGRVEADQSVGYTGDSHDGNDALWLNTPQPDGQGSAGNRDGYAATSGPVLNSGQSLTVSAWVRVDVNRSEEQVIFRQGWSERGEGAFKLSLWPASQKWQFALFTPEFGGGGTWATAAADQTASIGDWVHVVGVFDGGAAEVRIYVNGIRQVVHGSGAVGAASQAPLYVGAGRPEWGYLEGGLDQLKLFAGAMSDREVASLHHTS</sequence>